<keyword evidence="3" id="KW-1185">Reference proteome</keyword>
<evidence type="ECO:0008006" key="4">
    <source>
        <dbReference type="Google" id="ProtNLM"/>
    </source>
</evidence>
<comment type="caution">
    <text evidence="2">The sequence shown here is derived from an EMBL/GenBank/DDBJ whole genome shotgun (WGS) entry which is preliminary data.</text>
</comment>
<proteinExistence type="predicted"/>
<gene>
    <name evidence="2" type="ORF">Daus18300_007235</name>
</gene>
<feature type="region of interest" description="Disordered" evidence="1">
    <location>
        <begin position="1"/>
        <end position="58"/>
    </location>
</feature>
<accession>A0ABR3WNV3</accession>
<organism evidence="2 3">
    <name type="scientific">Diaporthe australafricana</name>
    <dbReference type="NCBI Taxonomy" id="127596"/>
    <lineage>
        <taxon>Eukaryota</taxon>
        <taxon>Fungi</taxon>
        <taxon>Dikarya</taxon>
        <taxon>Ascomycota</taxon>
        <taxon>Pezizomycotina</taxon>
        <taxon>Sordariomycetes</taxon>
        <taxon>Sordariomycetidae</taxon>
        <taxon>Diaporthales</taxon>
        <taxon>Diaporthaceae</taxon>
        <taxon>Diaporthe</taxon>
    </lineage>
</organism>
<evidence type="ECO:0000313" key="2">
    <source>
        <dbReference type="EMBL" id="KAL1865345.1"/>
    </source>
</evidence>
<protein>
    <recommendedName>
        <fullName evidence="4">Ectomycorrhiza-upregulated zf-mynd domain-containing protein</fullName>
    </recommendedName>
</protein>
<name>A0ABR3WNV3_9PEZI</name>
<evidence type="ECO:0000256" key="1">
    <source>
        <dbReference type="SAM" id="MobiDB-lite"/>
    </source>
</evidence>
<feature type="compositionally biased region" description="Polar residues" evidence="1">
    <location>
        <begin position="32"/>
        <end position="48"/>
    </location>
</feature>
<dbReference type="Proteomes" id="UP001583177">
    <property type="component" value="Unassembled WGS sequence"/>
</dbReference>
<evidence type="ECO:0000313" key="3">
    <source>
        <dbReference type="Proteomes" id="UP001583177"/>
    </source>
</evidence>
<dbReference type="EMBL" id="JAWRVE010000062">
    <property type="protein sequence ID" value="KAL1865345.1"/>
    <property type="molecule type" value="Genomic_DNA"/>
</dbReference>
<sequence length="227" mass="25281">MVIDYSKWDNLDTDSDNEPVGSQPAKAPKPQAVQQPRTPPTQASTFATDKQPGSAPTTDERIKAVIVRCNGHNSPGGKWSAKYITGAHPIFEQQTECEAPLPAIPGIPLAFRHLPSSQFNTSPSGLDNQIITYLNIELESGFAPIAWQSEVGTVLVARLDKKPLLPQHLEGVWMYCDHILDLFGDGEGVPRKLYNRPAFEKWWASYVEEMLEIGRDDWKNVPTPYEV</sequence>
<feature type="compositionally biased region" description="Basic and acidic residues" evidence="1">
    <location>
        <begin position="1"/>
        <end position="10"/>
    </location>
</feature>
<reference evidence="2 3" key="1">
    <citation type="journal article" date="2024" name="IMA Fungus">
        <title>IMA Genome - F19 : A genome assembly and annotation guide to empower mycologists, including annotated draft genome sequences of Ceratocystis pirilliformis, Diaporthe australafricana, Fusarium ophioides, Paecilomyces lecythidis, and Sporothrix stenoceras.</title>
        <authorList>
            <person name="Aylward J."/>
            <person name="Wilson A.M."/>
            <person name="Visagie C.M."/>
            <person name="Spraker J."/>
            <person name="Barnes I."/>
            <person name="Buitendag C."/>
            <person name="Ceriani C."/>
            <person name="Del Mar Angel L."/>
            <person name="du Plessis D."/>
            <person name="Fuchs T."/>
            <person name="Gasser K."/>
            <person name="Kramer D."/>
            <person name="Li W."/>
            <person name="Munsamy K."/>
            <person name="Piso A."/>
            <person name="Price J.L."/>
            <person name="Sonnekus B."/>
            <person name="Thomas C."/>
            <person name="van der Nest A."/>
            <person name="van Dijk A."/>
            <person name="van Heerden A."/>
            <person name="van Vuuren N."/>
            <person name="Yilmaz N."/>
            <person name="Duong T.A."/>
            <person name="van der Merwe N.A."/>
            <person name="Wingfield M.J."/>
            <person name="Wingfield B.D."/>
        </authorList>
    </citation>
    <scope>NUCLEOTIDE SEQUENCE [LARGE SCALE GENOMIC DNA]</scope>
    <source>
        <strain evidence="2 3">CMW 18300</strain>
    </source>
</reference>